<reference evidence="1 2" key="1">
    <citation type="submission" date="2019-02" db="EMBL/GenBank/DDBJ databases">
        <title>Deep-cultivation of Planctomycetes and their phenomic and genomic characterization uncovers novel biology.</title>
        <authorList>
            <person name="Wiegand S."/>
            <person name="Jogler M."/>
            <person name="Boedeker C."/>
            <person name="Pinto D."/>
            <person name="Vollmers J."/>
            <person name="Rivas-Marin E."/>
            <person name="Kohn T."/>
            <person name="Peeters S.H."/>
            <person name="Heuer A."/>
            <person name="Rast P."/>
            <person name="Oberbeckmann S."/>
            <person name="Bunk B."/>
            <person name="Jeske O."/>
            <person name="Meyerdierks A."/>
            <person name="Storesund J.E."/>
            <person name="Kallscheuer N."/>
            <person name="Luecker S."/>
            <person name="Lage O.M."/>
            <person name="Pohl T."/>
            <person name="Merkel B.J."/>
            <person name="Hornburger P."/>
            <person name="Mueller R.-W."/>
            <person name="Bruemmer F."/>
            <person name="Labrenz M."/>
            <person name="Spormann A.M."/>
            <person name="Op Den Camp H."/>
            <person name="Overmann J."/>
            <person name="Amann R."/>
            <person name="Jetten M.S.M."/>
            <person name="Mascher T."/>
            <person name="Medema M.H."/>
            <person name="Devos D.P."/>
            <person name="Kaster A.-K."/>
            <person name="Ovreas L."/>
            <person name="Rohde M."/>
            <person name="Galperin M.Y."/>
            <person name="Jogler C."/>
        </authorList>
    </citation>
    <scope>NUCLEOTIDE SEQUENCE [LARGE SCALE GENOMIC DNA]</scope>
    <source>
        <strain evidence="1 2">Pla22</strain>
    </source>
</reference>
<proteinExistence type="predicted"/>
<organism evidence="1 2">
    <name type="scientific">Rubripirellula amarantea</name>
    <dbReference type="NCBI Taxonomy" id="2527999"/>
    <lineage>
        <taxon>Bacteria</taxon>
        <taxon>Pseudomonadati</taxon>
        <taxon>Planctomycetota</taxon>
        <taxon>Planctomycetia</taxon>
        <taxon>Pirellulales</taxon>
        <taxon>Pirellulaceae</taxon>
        <taxon>Rubripirellula</taxon>
    </lineage>
</organism>
<gene>
    <name evidence="1" type="ORF">Pla22_33150</name>
</gene>
<dbReference type="EMBL" id="SJPI01000002">
    <property type="protein sequence ID" value="TWT50572.1"/>
    <property type="molecule type" value="Genomic_DNA"/>
</dbReference>
<evidence type="ECO:0000313" key="2">
    <source>
        <dbReference type="Proteomes" id="UP000316598"/>
    </source>
</evidence>
<dbReference type="AlphaFoldDB" id="A0A5C5WLD2"/>
<sequence length="35" mass="4026">MKTIYRLFLLGIVGLATPAYAIAQECWMYYDLPCP</sequence>
<dbReference type="Proteomes" id="UP000316598">
    <property type="component" value="Unassembled WGS sequence"/>
</dbReference>
<accession>A0A5C5WLD2</accession>
<evidence type="ECO:0000313" key="1">
    <source>
        <dbReference type="EMBL" id="TWT50572.1"/>
    </source>
</evidence>
<comment type="caution">
    <text evidence="1">The sequence shown here is derived from an EMBL/GenBank/DDBJ whole genome shotgun (WGS) entry which is preliminary data.</text>
</comment>
<protein>
    <submittedName>
        <fullName evidence="1">Uncharacterized protein</fullName>
    </submittedName>
</protein>
<name>A0A5C5WLD2_9BACT</name>
<keyword evidence="2" id="KW-1185">Reference proteome</keyword>